<evidence type="ECO:0000256" key="5">
    <source>
        <dbReference type="ARBA" id="ARBA00038035"/>
    </source>
</evidence>
<dbReference type="Pfam" id="PF00069">
    <property type="entry name" value="Pkinase"/>
    <property type="match status" value="1"/>
</dbReference>
<keyword evidence="3" id="KW-0418">Kinase</keyword>
<evidence type="ECO:0000256" key="2">
    <source>
        <dbReference type="ARBA" id="ARBA00022741"/>
    </source>
</evidence>
<evidence type="ECO:0000256" key="3">
    <source>
        <dbReference type="ARBA" id="ARBA00022777"/>
    </source>
</evidence>
<comment type="similarity">
    <text evidence="5">Belongs to the protein kinase superfamily. STE Ser/Thr protein kinase family. MAP kinase kinase subfamily.</text>
</comment>
<accession>A0A814QCK4</accession>
<dbReference type="PANTHER" id="PTHR48013">
    <property type="entry name" value="DUAL SPECIFICITY MITOGEN-ACTIVATED PROTEIN KINASE KINASE 5-RELATED"/>
    <property type="match status" value="1"/>
</dbReference>
<dbReference type="SMART" id="SM00220">
    <property type="entry name" value="S_TKc"/>
    <property type="match status" value="1"/>
</dbReference>
<keyword evidence="4 7" id="KW-0067">ATP-binding</keyword>
<dbReference type="GO" id="GO:0005524">
    <property type="term" value="F:ATP binding"/>
    <property type="evidence" value="ECO:0007669"/>
    <property type="project" value="UniProtKB-UniRule"/>
</dbReference>
<organism evidence="10 11">
    <name type="scientific">Adineta steineri</name>
    <dbReference type="NCBI Taxonomy" id="433720"/>
    <lineage>
        <taxon>Eukaryota</taxon>
        <taxon>Metazoa</taxon>
        <taxon>Spiralia</taxon>
        <taxon>Gnathifera</taxon>
        <taxon>Rotifera</taxon>
        <taxon>Eurotatoria</taxon>
        <taxon>Bdelloidea</taxon>
        <taxon>Adinetida</taxon>
        <taxon>Adinetidae</taxon>
        <taxon>Adineta</taxon>
    </lineage>
</organism>
<evidence type="ECO:0000256" key="6">
    <source>
        <dbReference type="ARBA" id="ARBA00038999"/>
    </source>
</evidence>
<name>A0A814QCK4_9BILA</name>
<protein>
    <recommendedName>
        <fullName evidence="6">mitogen-activated protein kinase kinase</fullName>
        <ecNumber evidence="6">2.7.12.2</ecNumber>
    </recommendedName>
</protein>
<dbReference type="InterPro" id="IPR017441">
    <property type="entry name" value="Protein_kinase_ATP_BS"/>
</dbReference>
<dbReference type="AlphaFoldDB" id="A0A814QCK4"/>
<keyword evidence="2 7" id="KW-0547">Nucleotide-binding</keyword>
<reference evidence="10" key="1">
    <citation type="submission" date="2021-02" db="EMBL/GenBank/DDBJ databases">
        <authorList>
            <person name="Nowell W R."/>
        </authorList>
    </citation>
    <scope>NUCLEOTIDE SEQUENCE</scope>
</reference>
<comment type="caution">
    <text evidence="10">The sequence shown here is derived from an EMBL/GenBank/DDBJ whole genome shotgun (WGS) entry which is preliminary data.</text>
</comment>
<dbReference type="GO" id="GO:0004708">
    <property type="term" value="F:MAP kinase kinase activity"/>
    <property type="evidence" value="ECO:0007669"/>
    <property type="project" value="UniProtKB-EC"/>
</dbReference>
<dbReference type="PANTHER" id="PTHR48013:SF15">
    <property type="entry name" value="DUAL SPECIFICITY MITOGEN-ACTIVATED PROTEIN KINASE KINASE 4"/>
    <property type="match status" value="1"/>
</dbReference>
<dbReference type="Gene3D" id="1.10.510.10">
    <property type="entry name" value="Transferase(Phosphotransferase) domain 1"/>
    <property type="match status" value="1"/>
</dbReference>
<evidence type="ECO:0000256" key="4">
    <source>
        <dbReference type="ARBA" id="ARBA00022840"/>
    </source>
</evidence>
<feature type="domain" description="Protein kinase" evidence="9">
    <location>
        <begin position="65"/>
        <end position="348"/>
    </location>
</feature>
<dbReference type="InterPro" id="IPR011009">
    <property type="entry name" value="Kinase-like_dom_sf"/>
</dbReference>
<keyword evidence="8" id="KW-0723">Serine/threonine-protein kinase</keyword>
<gene>
    <name evidence="10" type="ORF">IZO911_LOCUS23983</name>
</gene>
<sequence length="376" mass="43408">MYSPPDGISRSAKRRKLRLMCIDLTSDIEKNDEENILTKYEFADIKDSCKIEYNGESIEFNVKQLIYLNKLGEGSFGLVHLVKLENHPNVKFACKVSWNLNLKKKTNFYFYLFEIKKRLTLEHDGYQNYSSQSDLKAMRTVGNDRHPHIVCYYGALIDDGQLIICMEPLETSMDKFYPILHSQFHPTSSLLDKFIRRLAKHIVLGLNYLKSKNLIHRDVKPQNMLVANNVIFKLCDFGICGTLKDSISSTHLGSMRYLPPERLGNICSYGTRSDMWALGMSLLEVSQGYLPLSSESIMSFMSHMKNDWQPDIPTTLSQQTRDLISILLERDVNQRPRYYNDILSMPSMTTLEQNPSEDERNLIENILKSLPIPTPE</sequence>
<evidence type="ECO:0000259" key="9">
    <source>
        <dbReference type="PROSITE" id="PS50011"/>
    </source>
</evidence>
<dbReference type="PROSITE" id="PS00108">
    <property type="entry name" value="PROTEIN_KINASE_ST"/>
    <property type="match status" value="1"/>
</dbReference>
<evidence type="ECO:0000313" key="11">
    <source>
        <dbReference type="Proteomes" id="UP000663860"/>
    </source>
</evidence>
<evidence type="ECO:0000256" key="1">
    <source>
        <dbReference type="ARBA" id="ARBA00022679"/>
    </source>
</evidence>
<dbReference type="EMBL" id="CAJNOE010000283">
    <property type="protein sequence ID" value="CAF1118087.1"/>
    <property type="molecule type" value="Genomic_DNA"/>
</dbReference>
<dbReference type="Gene3D" id="3.30.200.20">
    <property type="entry name" value="Phosphorylase Kinase, domain 1"/>
    <property type="match status" value="1"/>
</dbReference>
<dbReference type="Proteomes" id="UP000663860">
    <property type="component" value="Unassembled WGS sequence"/>
</dbReference>
<dbReference type="GO" id="GO:0004674">
    <property type="term" value="F:protein serine/threonine kinase activity"/>
    <property type="evidence" value="ECO:0007669"/>
    <property type="project" value="UniProtKB-KW"/>
</dbReference>
<dbReference type="InterPro" id="IPR000719">
    <property type="entry name" value="Prot_kinase_dom"/>
</dbReference>
<dbReference type="PROSITE" id="PS50011">
    <property type="entry name" value="PROTEIN_KINASE_DOM"/>
    <property type="match status" value="1"/>
</dbReference>
<evidence type="ECO:0000256" key="8">
    <source>
        <dbReference type="RuleBase" id="RU000304"/>
    </source>
</evidence>
<evidence type="ECO:0000256" key="7">
    <source>
        <dbReference type="PROSITE-ProRule" id="PRU10141"/>
    </source>
</evidence>
<dbReference type="PROSITE" id="PS00107">
    <property type="entry name" value="PROTEIN_KINASE_ATP"/>
    <property type="match status" value="1"/>
</dbReference>
<dbReference type="SUPFAM" id="SSF56112">
    <property type="entry name" value="Protein kinase-like (PK-like)"/>
    <property type="match status" value="1"/>
</dbReference>
<dbReference type="EC" id="2.7.12.2" evidence="6"/>
<dbReference type="InterPro" id="IPR008271">
    <property type="entry name" value="Ser/Thr_kinase_AS"/>
</dbReference>
<feature type="binding site" evidence="7">
    <location>
        <position position="95"/>
    </location>
    <ligand>
        <name>ATP</name>
        <dbReference type="ChEBI" id="CHEBI:30616"/>
    </ligand>
</feature>
<keyword evidence="1" id="KW-0808">Transferase</keyword>
<proteinExistence type="inferred from homology"/>
<evidence type="ECO:0000313" key="10">
    <source>
        <dbReference type="EMBL" id="CAF1118087.1"/>
    </source>
</evidence>